<dbReference type="Proteomes" id="UP000501690">
    <property type="component" value="Linkage Group LG5"/>
</dbReference>
<protein>
    <submittedName>
        <fullName evidence="1">Uncharacterized protein</fullName>
    </submittedName>
</protein>
<keyword evidence="2" id="KW-1185">Reference proteome</keyword>
<proteinExistence type="predicted"/>
<gene>
    <name evidence="1" type="ORF">DEO72_LG5g1235</name>
</gene>
<reference evidence="1 2" key="1">
    <citation type="submission" date="2019-04" db="EMBL/GenBank/DDBJ databases">
        <title>An improved genome assembly and genetic linkage map for asparagus bean, Vigna unguiculata ssp. sesquipedialis.</title>
        <authorList>
            <person name="Xia Q."/>
            <person name="Zhang R."/>
            <person name="Dong Y."/>
        </authorList>
    </citation>
    <scope>NUCLEOTIDE SEQUENCE [LARGE SCALE GENOMIC DNA]</scope>
    <source>
        <tissue evidence="1">Leaf</tissue>
    </source>
</reference>
<dbReference type="EMBL" id="CP039349">
    <property type="protein sequence ID" value="QCD93163.1"/>
    <property type="molecule type" value="Genomic_DNA"/>
</dbReference>
<sequence length="98" mass="10870">MVEDGGGTVALKKWWICLRGGCATELCRSRWRCARGGCAELLERWWFCARRWRRRVAELRSCGRSAVAGEGLAVAQGAEMVVRRSCCNGDGDCVEMVA</sequence>
<accession>A0A4D6LXF2</accession>
<organism evidence="1 2">
    <name type="scientific">Vigna unguiculata</name>
    <name type="common">Cowpea</name>
    <dbReference type="NCBI Taxonomy" id="3917"/>
    <lineage>
        <taxon>Eukaryota</taxon>
        <taxon>Viridiplantae</taxon>
        <taxon>Streptophyta</taxon>
        <taxon>Embryophyta</taxon>
        <taxon>Tracheophyta</taxon>
        <taxon>Spermatophyta</taxon>
        <taxon>Magnoliopsida</taxon>
        <taxon>eudicotyledons</taxon>
        <taxon>Gunneridae</taxon>
        <taxon>Pentapetalae</taxon>
        <taxon>rosids</taxon>
        <taxon>fabids</taxon>
        <taxon>Fabales</taxon>
        <taxon>Fabaceae</taxon>
        <taxon>Papilionoideae</taxon>
        <taxon>50 kb inversion clade</taxon>
        <taxon>NPAAA clade</taxon>
        <taxon>indigoferoid/millettioid clade</taxon>
        <taxon>Phaseoleae</taxon>
        <taxon>Vigna</taxon>
    </lineage>
</organism>
<name>A0A4D6LXF2_VIGUN</name>
<evidence type="ECO:0000313" key="1">
    <source>
        <dbReference type="EMBL" id="QCD93163.1"/>
    </source>
</evidence>
<dbReference type="AlphaFoldDB" id="A0A4D6LXF2"/>
<evidence type="ECO:0000313" key="2">
    <source>
        <dbReference type="Proteomes" id="UP000501690"/>
    </source>
</evidence>